<feature type="region of interest" description="Disordered" evidence="1">
    <location>
        <begin position="92"/>
        <end position="145"/>
    </location>
</feature>
<feature type="signal peptide" evidence="2">
    <location>
        <begin position="1"/>
        <end position="22"/>
    </location>
</feature>
<feature type="chain" id="PRO_5017828385" evidence="2">
    <location>
        <begin position="23"/>
        <end position="167"/>
    </location>
</feature>
<proteinExistence type="predicted"/>
<organism evidence="3 4">
    <name type="scientific">Gimesia maris</name>
    <dbReference type="NCBI Taxonomy" id="122"/>
    <lineage>
        <taxon>Bacteria</taxon>
        <taxon>Pseudomonadati</taxon>
        <taxon>Planctomycetota</taxon>
        <taxon>Planctomycetia</taxon>
        <taxon>Planctomycetales</taxon>
        <taxon>Planctomycetaceae</taxon>
        <taxon>Gimesia</taxon>
    </lineage>
</organism>
<dbReference type="Proteomes" id="UP000263642">
    <property type="component" value="Unassembled WGS sequence"/>
</dbReference>
<gene>
    <name evidence="3" type="ORF">DIT97_15785</name>
</gene>
<dbReference type="InterPro" id="IPR008969">
    <property type="entry name" value="CarboxyPept-like_regulatory"/>
</dbReference>
<comment type="caution">
    <text evidence="3">The sequence shown here is derived from an EMBL/GenBank/DDBJ whole genome shotgun (WGS) entry which is preliminary data.</text>
</comment>
<name>A0A3D3R9X1_9PLAN</name>
<keyword evidence="2" id="KW-0732">Signal</keyword>
<evidence type="ECO:0000256" key="2">
    <source>
        <dbReference type="SAM" id="SignalP"/>
    </source>
</evidence>
<evidence type="ECO:0000256" key="1">
    <source>
        <dbReference type="SAM" id="MobiDB-lite"/>
    </source>
</evidence>
<evidence type="ECO:0000313" key="4">
    <source>
        <dbReference type="Proteomes" id="UP000263642"/>
    </source>
</evidence>
<reference evidence="3 4" key="1">
    <citation type="journal article" date="2018" name="Nat. Biotechnol.">
        <title>A standardized bacterial taxonomy based on genome phylogeny substantially revises the tree of life.</title>
        <authorList>
            <person name="Parks D.H."/>
            <person name="Chuvochina M."/>
            <person name="Waite D.W."/>
            <person name="Rinke C."/>
            <person name="Skarshewski A."/>
            <person name="Chaumeil P.A."/>
            <person name="Hugenholtz P."/>
        </authorList>
    </citation>
    <scope>NUCLEOTIDE SEQUENCE [LARGE SCALE GENOMIC DNA]</scope>
    <source>
        <strain evidence="3">UBA9375</strain>
    </source>
</reference>
<evidence type="ECO:0000313" key="3">
    <source>
        <dbReference type="EMBL" id="HCO24420.1"/>
    </source>
</evidence>
<protein>
    <submittedName>
        <fullName evidence="3">Carboxypeptidase regulatory-like domain-containing protein</fullName>
    </submittedName>
</protein>
<keyword evidence="3" id="KW-0645">Protease</keyword>
<dbReference type="RefSeq" id="WP_154929926.1">
    <property type="nucleotide sequence ID" value="NZ_CP036341.1"/>
</dbReference>
<accession>A0A3D3R9X1</accession>
<keyword evidence="3" id="KW-0121">Carboxypeptidase</keyword>
<dbReference type="EMBL" id="DQAY01000094">
    <property type="protein sequence ID" value="HCO24420.1"/>
    <property type="molecule type" value="Genomic_DNA"/>
</dbReference>
<dbReference type="AlphaFoldDB" id="A0A3D3R9X1"/>
<feature type="compositionally biased region" description="Polar residues" evidence="1">
    <location>
        <begin position="124"/>
        <end position="135"/>
    </location>
</feature>
<dbReference type="SUPFAM" id="SSF49464">
    <property type="entry name" value="Carboxypeptidase regulatory domain-like"/>
    <property type="match status" value="1"/>
</dbReference>
<keyword evidence="3" id="KW-0378">Hydrolase</keyword>
<feature type="compositionally biased region" description="Acidic residues" evidence="1">
    <location>
        <begin position="101"/>
        <end position="123"/>
    </location>
</feature>
<dbReference type="GO" id="GO:0004180">
    <property type="term" value="F:carboxypeptidase activity"/>
    <property type="evidence" value="ECO:0007669"/>
    <property type="project" value="UniProtKB-KW"/>
</dbReference>
<sequence>MRCKDQISLLSSLMLLTVFCFGCSGSGTEVQLENVSGVVTMDGKPLADAVVVFVPEKGNPSTAQTDAEGKYQLAHRGNAMGAIPGKHKVLITQGQPPAPEIDPDADMSEIDPETEAGLEDVGNEESSNPNANSGKKNPIPAKYNSNTTLTAEVKAGENTIDFKLESK</sequence>